<dbReference type="SMART" id="SM00060">
    <property type="entry name" value="FN3"/>
    <property type="match status" value="1"/>
</dbReference>
<reference evidence="4" key="1">
    <citation type="submission" date="2016-10" db="EMBL/GenBank/DDBJ databases">
        <authorList>
            <person name="Varghese N."/>
            <person name="Submissions S."/>
        </authorList>
    </citation>
    <scope>NUCLEOTIDE SEQUENCE [LARGE SCALE GENOMIC DNA]</scope>
    <source>
        <strain evidence="4">DSM 26348</strain>
    </source>
</reference>
<dbReference type="InterPro" id="IPR029052">
    <property type="entry name" value="Metallo-depent_PP-like"/>
</dbReference>
<dbReference type="Proteomes" id="UP000199518">
    <property type="component" value="Unassembled WGS sequence"/>
</dbReference>
<dbReference type="InterPro" id="IPR039331">
    <property type="entry name" value="PAPs-like"/>
</dbReference>
<keyword evidence="1" id="KW-0732">Signal</keyword>
<organism evidence="3 4">
    <name type="scientific">Planctomicrobium piriforme</name>
    <dbReference type="NCBI Taxonomy" id="1576369"/>
    <lineage>
        <taxon>Bacteria</taxon>
        <taxon>Pseudomonadati</taxon>
        <taxon>Planctomycetota</taxon>
        <taxon>Planctomycetia</taxon>
        <taxon>Planctomycetales</taxon>
        <taxon>Planctomycetaceae</taxon>
        <taxon>Planctomicrobium</taxon>
    </lineage>
</organism>
<evidence type="ECO:0000259" key="2">
    <source>
        <dbReference type="PROSITE" id="PS50853"/>
    </source>
</evidence>
<dbReference type="SUPFAM" id="SSF56300">
    <property type="entry name" value="Metallo-dependent phosphatases"/>
    <property type="match status" value="1"/>
</dbReference>
<dbReference type="PROSITE" id="PS50853">
    <property type="entry name" value="FN3"/>
    <property type="match status" value="1"/>
</dbReference>
<dbReference type="Gene3D" id="3.60.21.10">
    <property type="match status" value="1"/>
</dbReference>
<dbReference type="PROSITE" id="PS51318">
    <property type="entry name" value="TAT"/>
    <property type="match status" value="1"/>
</dbReference>
<dbReference type="CDD" id="cd00063">
    <property type="entry name" value="FN3"/>
    <property type="match status" value="1"/>
</dbReference>
<dbReference type="SUPFAM" id="SSF49363">
    <property type="entry name" value="Purple acid phosphatase, N-terminal domain"/>
    <property type="match status" value="1"/>
</dbReference>
<sequence>MSIRRRDFLGLSLAGFTAAATGFPARQQAVAGPEKIATGKFPAPLDTLFLTWQGDPTTTMTVQWVGPAPQAADVIYYAEWNTDVWQSARPHQKPYVNTDLSVSRCELTGLKPGTEYQFQVGNVGPVRRFRTMPAKATDTIQFVSGGDCGVNAHAVATNLIAARQEPWFALIGGDLAYDDGRKPEVFTQFLRNYSQHMIDPQGRLIPMITCIGNHEVNGAYGQPRSAAPQYLSLFDGLYRDTTYGVLDIGDYMSLVLLDTGHIASIAGEQTDWLQQTLADRQDCPHLIVANHVPAYPSYRGPNGNNGKPGTGELQRVNWCPLFERYQVDVVLEHHDHTFKRTHPLTNGMHDKHGVLYLGDGSWGQLRAPKEPEARPYLAKVSAAYHMTVHRLEGQERFHVALEESGKVADVCHTISKRPARRG</sequence>
<dbReference type="InterPro" id="IPR008963">
    <property type="entry name" value="Purple_acid_Pase-like_N"/>
</dbReference>
<dbReference type="EMBL" id="FOQD01000001">
    <property type="protein sequence ID" value="SFH57255.1"/>
    <property type="molecule type" value="Genomic_DNA"/>
</dbReference>
<dbReference type="InterPro" id="IPR003961">
    <property type="entry name" value="FN3_dom"/>
</dbReference>
<dbReference type="Gene3D" id="2.60.40.380">
    <property type="entry name" value="Purple acid phosphatase-like, N-terminal"/>
    <property type="match status" value="1"/>
</dbReference>
<keyword evidence="4" id="KW-1185">Reference proteome</keyword>
<protein>
    <submittedName>
        <fullName evidence="3">Calcineurin-like phosphoesterase</fullName>
    </submittedName>
</protein>
<name>A0A1I3B4L8_9PLAN</name>
<dbReference type="InterPro" id="IPR006311">
    <property type="entry name" value="TAT_signal"/>
</dbReference>
<feature type="domain" description="Fibronectin type-III" evidence="2">
    <location>
        <begin position="43"/>
        <end position="145"/>
    </location>
</feature>
<dbReference type="OrthoDB" id="9804511at2"/>
<evidence type="ECO:0000313" key="3">
    <source>
        <dbReference type="EMBL" id="SFH57255.1"/>
    </source>
</evidence>
<dbReference type="Pfam" id="PF16656">
    <property type="entry name" value="Pur_ac_phosph_N"/>
    <property type="match status" value="1"/>
</dbReference>
<dbReference type="STRING" id="1576369.SAMN05421753_101234"/>
<evidence type="ECO:0000256" key="1">
    <source>
        <dbReference type="ARBA" id="ARBA00022729"/>
    </source>
</evidence>
<proteinExistence type="predicted"/>
<dbReference type="InterPro" id="IPR004843">
    <property type="entry name" value="Calcineurin-like_PHP"/>
</dbReference>
<dbReference type="PANTHER" id="PTHR22953:SF153">
    <property type="entry name" value="PURPLE ACID PHOSPHATASE"/>
    <property type="match status" value="1"/>
</dbReference>
<dbReference type="GO" id="GO:0046872">
    <property type="term" value="F:metal ion binding"/>
    <property type="evidence" value="ECO:0007669"/>
    <property type="project" value="InterPro"/>
</dbReference>
<dbReference type="RefSeq" id="WP_092047167.1">
    <property type="nucleotide sequence ID" value="NZ_FOQD01000001.1"/>
</dbReference>
<accession>A0A1I3B4L8</accession>
<evidence type="ECO:0000313" key="4">
    <source>
        <dbReference type="Proteomes" id="UP000199518"/>
    </source>
</evidence>
<dbReference type="GO" id="GO:0003993">
    <property type="term" value="F:acid phosphatase activity"/>
    <property type="evidence" value="ECO:0007669"/>
    <property type="project" value="InterPro"/>
</dbReference>
<gene>
    <name evidence="3" type="ORF">SAMN05421753_101234</name>
</gene>
<dbReference type="PANTHER" id="PTHR22953">
    <property type="entry name" value="ACID PHOSPHATASE RELATED"/>
    <property type="match status" value="1"/>
</dbReference>
<dbReference type="AlphaFoldDB" id="A0A1I3B4L8"/>
<dbReference type="InterPro" id="IPR015914">
    <property type="entry name" value="PAPs_N"/>
</dbReference>
<dbReference type="Pfam" id="PF00149">
    <property type="entry name" value="Metallophos"/>
    <property type="match status" value="1"/>
</dbReference>